<name>A0ACC0VM24_9STRA</name>
<protein>
    <submittedName>
        <fullName evidence="1">Uncharacterized protein</fullName>
    </submittedName>
</protein>
<dbReference type="EMBL" id="CM047587">
    <property type="protein sequence ID" value="KAI9907257.1"/>
    <property type="molecule type" value="Genomic_DNA"/>
</dbReference>
<accession>A0ACC0VM24</accession>
<organism evidence="1 2">
    <name type="scientific">Peronosclerospora sorghi</name>
    <dbReference type="NCBI Taxonomy" id="230839"/>
    <lineage>
        <taxon>Eukaryota</taxon>
        <taxon>Sar</taxon>
        <taxon>Stramenopiles</taxon>
        <taxon>Oomycota</taxon>
        <taxon>Peronosporomycetes</taxon>
        <taxon>Peronosporales</taxon>
        <taxon>Peronosporaceae</taxon>
        <taxon>Peronosclerospora</taxon>
    </lineage>
</organism>
<gene>
    <name evidence="1" type="ORF">PsorP6_016111</name>
</gene>
<proteinExistence type="predicted"/>
<comment type="caution">
    <text evidence="1">The sequence shown here is derived from an EMBL/GenBank/DDBJ whole genome shotgun (WGS) entry which is preliminary data.</text>
</comment>
<evidence type="ECO:0000313" key="2">
    <source>
        <dbReference type="Proteomes" id="UP001163321"/>
    </source>
</evidence>
<evidence type="ECO:0000313" key="1">
    <source>
        <dbReference type="EMBL" id="KAI9907257.1"/>
    </source>
</evidence>
<sequence>MERYARRDNTNRLPMPQRSSLSSNSSEFWEQGDNVKNNVDDVSHFPLPDNYFPPVHLTNQEIQDYEAQLQEIIKNALVEYEEHEARALHNVYQAPWSLVSKVKSLTAIKRDMPGSSTPTLARIFGRINGKYRDMMEFFYAETSADLFAWNQFMFGYAVDAAVLKNIYTMTSKKECLYMGIKWTCLSPMQLMKKRDNCYMEYLIYTKDLRGCDVGIRVTLPLDIPECMQLPKRLKTKRIQLKTVWIFRPADHDANTTEFFMLSENQLNGLVITSSYYKRMMNILMNMAIFVDSRRILKQGVMTQKRQTKSISRKNCSVCSRKFGPTRRRHFCRLCGDLICRRCIIVRRTAKDDEADTMSESNKCFEIVKSKFCLLCVTKLRETHSDMLSVAEFLNEDLSEFCNSVASKTGSESSYVSSFSETGTSDDTSFSPPLASLLTSSASKVPSVSELDATNDRSAIFRADSSTITSGIDEDEVTETIDTMDMMPLSALNSKQSGNPSKLKMYNHSTMSPHLGRSSQASPRSLDQCLAEQEELLRRVMLSASGTRQNAM</sequence>
<keyword evidence="2" id="KW-1185">Reference proteome</keyword>
<reference evidence="1 2" key="1">
    <citation type="journal article" date="2022" name="bioRxiv">
        <title>The genome of the oomycete Peronosclerospora sorghi, a cosmopolitan pathogen of maize and sorghum, is inflated with dispersed pseudogenes.</title>
        <authorList>
            <person name="Fletcher K."/>
            <person name="Martin F."/>
            <person name="Isakeit T."/>
            <person name="Cavanaugh K."/>
            <person name="Magill C."/>
            <person name="Michelmore R."/>
        </authorList>
    </citation>
    <scope>NUCLEOTIDE SEQUENCE [LARGE SCALE GENOMIC DNA]</scope>
    <source>
        <strain evidence="1">P6</strain>
    </source>
</reference>
<dbReference type="Proteomes" id="UP001163321">
    <property type="component" value="Chromosome 8"/>
</dbReference>